<name>A0A1I2GCZ4_9BACT</name>
<evidence type="ECO:0000259" key="2">
    <source>
        <dbReference type="Pfam" id="PF12873"/>
    </source>
</evidence>
<feature type="domain" description="DUF3825" evidence="2">
    <location>
        <begin position="113"/>
        <end position="383"/>
    </location>
</feature>
<sequence length="398" mass="46524">MDKKTVQETLKTTFNENYKDQEWINLADFGLKLKANGLDYKSLGFLKLIDLIKTHSDIIEHRYDNSHKLPIALIRLRSKPSETEKKKIIRSSPKSALTDWAYLGNYQTTIKKLKELALEETWHYKDFNPEYPYPILVNYLHYTYYKLSQEKNKILFSDNFAAFNTGLVDKRYEPIFALFIKTEDFTQSWKLFDFCIAGEGPAGKNLIRYFEKKPSRAHYFDNISDMLYDTRASEPEMDIKHIILDNVSRLPKSFIYENKPSGFEIKNPEILSYQERNEYLLKLSEAIEADTKTYRNMTNRFKDALQLAIKRVEWNFKTAIPMYFPTQNKITLLLPLALVDDEVVDIALVVEKTKSGNYLGHTILPLAWAYSNARLVARPDSDWLVASEIEVPIETDED</sequence>
<dbReference type="Gene3D" id="3.30.420.610">
    <property type="entry name" value="LOTUS domain-like"/>
    <property type="match status" value="1"/>
</dbReference>
<protein>
    <submittedName>
        <fullName evidence="3">OST-HTH/LOTUS domain-containing protein</fullName>
    </submittedName>
</protein>
<dbReference type="Pfam" id="PF12873">
    <property type="entry name" value="DUF3825"/>
    <property type="match status" value="1"/>
</dbReference>
<evidence type="ECO:0000313" key="3">
    <source>
        <dbReference type="EMBL" id="SFF14531.1"/>
    </source>
</evidence>
<dbReference type="EMBL" id="FONY01000017">
    <property type="protein sequence ID" value="SFF14531.1"/>
    <property type="molecule type" value="Genomic_DNA"/>
</dbReference>
<organism evidence="3 4">
    <name type="scientific">Thermoflexibacter ruber</name>
    <dbReference type="NCBI Taxonomy" id="1003"/>
    <lineage>
        <taxon>Bacteria</taxon>
        <taxon>Pseudomonadati</taxon>
        <taxon>Bacteroidota</taxon>
        <taxon>Cytophagia</taxon>
        <taxon>Cytophagales</taxon>
        <taxon>Thermoflexibacteraceae</taxon>
        <taxon>Thermoflexibacter</taxon>
    </lineage>
</organism>
<reference evidence="3 4" key="1">
    <citation type="submission" date="2016-10" db="EMBL/GenBank/DDBJ databases">
        <authorList>
            <person name="de Groot N.N."/>
        </authorList>
    </citation>
    <scope>NUCLEOTIDE SEQUENCE [LARGE SCALE GENOMIC DNA]</scope>
    <source>
        <strain>GEY</strain>
        <strain evidence="4">DSM 9560</strain>
    </source>
</reference>
<dbReference type="OrthoDB" id="5493836at2"/>
<gene>
    <name evidence="3" type="ORF">SAMN04488541_101774</name>
</gene>
<evidence type="ECO:0000259" key="1">
    <source>
        <dbReference type="Pfam" id="PF12872"/>
    </source>
</evidence>
<dbReference type="Pfam" id="PF12872">
    <property type="entry name" value="OST-HTH"/>
    <property type="match status" value="1"/>
</dbReference>
<keyword evidence="4" id="KW-1185">Reference proteome</keyword>
<evidence type="ECO:0000313" key="4">
    <source>
        <dbReference type="Proteomes" id="UP000199513"/>
    </source>
</evidence>
<dbReference type="InterPro" id="IPR025605">
    <property type="entry name" value="OST-HTH/LOTUS_dom"/>
</dbReference>
<dbReference type="AlphaFoldDB" id="A0A1I2GCZ4"/>
<dbReference type="STRING" id="1003.SAMN04488541_101774"/>
<accession>A0A1I2GCZ4</accession>
<dbReference type="RefSeq" id="WP_091545024.1">
    <property type="nucleotide sequence ID" value="NZ_FONY01000017.1"/>
</dbReference>
<dbReference type="InterPro" id="IPR041966">
    <property type="entry name" value="LOTUS-like"/>
</dbReference>
<feature type="domain" description="HTH OST-type" evidence="1">
    <location>
        <begin position="6"/>
        <end position="66"/>
    </location>
</feature>
<proteinExistence type="predicted"/>
<dbReference type="Proteomes" id="UP000199513">
    <property type="component" value="Unassembled WGS sequence"/>
</dbReference>
<dbReference type="InterPro" id="IPR024437">
    <property type="entry name" value="DUF3825"/>
</dbReference>